<evidence type="ECO:0000313" key="3">
    <source>
        <dbReference type="Proteomes" id="UP000316330"/>
    </source>
</evidence>
<dbReference type="EMBL" id="VNJJ01000004">
    <property type="protein sequence ID" value="TVY01157.1"/>
    <property type="molecule type" value="Genomic_DNA"/>
</dbReference>
<gene>
    <name evidence="2" type="ORF">FPZ45_08365</name>
</gene>
<sequence>MAKPRITEVKPLLRKAAADPKAKLSARQIQPAAKIAENKTSKKETNKDEVVHLHQNEEQSPNVIRPIPWWVFPQGLERGLHGHGGHGLGGHGGHGGGLGGGPGGHGHGPFPPSPPFPGHGHFPGPFPGPFPGQFFPGPFFPGPFFPGPFFPGSFFPGPFPVPVPVPVPVAVPRPQEQPLPVTPAFVTVRITGSDAFPRANYTNYVPFSPGMTIRQTLVATGLVDFGPKGFIHNVAGIPIADAVGVSLRYNGRVVPQTVLDASAEPGGIVGLELYYSSTDAIPVPL</sequence>
<feature type="region of interest" description="Disordered" evidence="1">
    <location>
        <begin position="1"/>
        <end position="48"/>
    </location>
</feature>
<accession>A0A559JMQ9</accession>
<feature type="compositionally biased region" description="Basic and acidic residues" evidence="1">
    <location>
        <begin position="36"/>
        <end position="48"/>
    </location>
</feature>
<feature type="region of interest" description="Disordered" evidence="1">
    <location>
        <begin position="81"/>
        <end position="122"/>
    </location>
</feature>
<name>A0A559JMQ9_9BACL</name>
<keyword evidence="3" id="KW-1185">Reference proteome</keyword>
<comment type="caution">
    <text evidence="2">The sequence shown here is derived from an EMBL/GenBank/DDBJ whole genome shotgun (WGS) entry which is preliminary data.</text>
</comment>
<protein>
    <submittedName>
        <fullName evidence="2">Uncharacterized protein</fullName>
    </submittedName>
</protein>
<proteinExistence type="predicted"/>
<organism evidence="2 3">
    <name type="scientific">Cohnella terricola</name>
    <dbReference type="NCBI Taxonomy" id="1289167"/>
    <lineage>
        <taxon>Bacteria</taxon>
        <taxon>Bacillati</taxon>
        <taxon>Bacillota</taxon>
        <taxon>Bacilli</taxon>
        <taxon>Bacillales</taxon>
        <taxon>Paenibacillaceae</taxon>
        <taxon>Cohnella</taxon>
    </lineage>
</organism>
<feature type="compositionally biased region" description="Gly residues" evidence="1">
    <location>
        <begin position="85"/>
        <end position="107"/>
    </location>
</feature>
<dbReference type="OrthoDB" id="2639942at2"/>
<dbReference type="AlphaFoldDB" id="A0A559JMQ9"/>
<evidence type="ECO:0000256" key="1">
    <source>
        <dbReference type="SAM" id="MobiDB-lite"/>
    </source>
</evidence>
<evidence type="ECO:0000313" key="2">
    <source>
        <dbReference type="EMBL" id="TVY01157.1"/>
    </source>
</evidence>
<dbReference type="RefSeq" id="WP_144700209.1">
    <property type="nucleotide sequence ID" value="NZ_VNJJ01000004.1"/>
</dbReference>
<dbReference type="Proteomes" id="UP000316330">
    <property type="component" value="Unassembled WGS sequence"/>
</dbReference>
<reference evidence="2 3" key="1">
    <citation type="submission" date="2019-07" db="EMBL/GenBank/DDBJ databases">
        <authorList>
            <person name="Kim J."/>
        </authorList>
    </citation>
    <scope>NUCLEOTIDE SEQUENCE [LARGE SCALE GENOMIC DNA]</scope>
    <source>
        <strain evidence="2 3">G13</strain>
    </source>
</reference>